<organism evidence="1 2">
    <name type="scientific">Helicobacter pylori</name>
    <name type="common">Campylobacter pylori</name>
    <dbReference type="NCBI Taxonomy" id="210"/>
    <lineage>
        <taxon>Bacteria</taxon>
        <taxon>Pseudomonadati</taxon>
        <taxon>Campylobacterota</taxon>
        <taxon>Epsilonproteobacteria</taxon>
        <taxon>Campylobacterales</taxon>
        <taxon>Helicobacteraceae</taxon>
        <taxon>Helicobacter</taxon>
    </lineage>
</organism>
<dbReference type="Proteomes" id="UP000198366">
    <property type="component" value="Chromosome I"/>
</dbReference>
<dbReference type="InterPro" id="IPR020568">
    <property type="entry name" value="Ribosomal_Su5_D2-typ_SF"/>
</dbReference>
<evidence type="ECO:0000313" key="1">
    <source>
        <dbReference type="EMBL" id="SMA52820.1"/>
    </source>
</evidence>
<protein>
    <submittedName>
        <fullName evidence="1">Sigma-54 interacting protein</fullName>
    </submittedName>
</protein>
<dbReference type="SUPFAM" id="SSF54211">
    <property type="entry name" value="Ribosomal protein S5 domain 2-like"/>
    <property type="match status" value="1"/>
</dbReference>
<evidence type="ECO:0000313" key="2">
    <source>
        <dbReference type="Proteomes" id="UP000198366"/>
    </source>
</evidence>
<dbReference type="EMBL" id="LT837687">
    <property type="protein sequence ID" value="SMA52820.1"/>
    <property type="molecule type" value="Genomic_DNA"/>
</dbReference>
<sequence length="86" mass="9323">MINTIFCATMQRGVAEIVAVEATFTRALPAFVISGLANNSIQEAKQRVQSALQNNDFTFPPLKITINLSPQICLNPGAILICLSLF</sequence>
<dbReference type="AlphaFoldDB" id="A0A238GVD8"/>
<proteinExistence type="predicted"/>
<reference evidence="1 2" key="1">
    <citation type="submission" date="2016-12" db="EMBL/GenBank/DDBJ databases">
        <authorList>
            <person name="Song W.-J."/>
            <person name="Kurnit D.M."/>
        </authorList>
    </citation>
    <scope>NUCLEOTIDE SEQUENCE [LARGE SCALE GENOMIC DNA]</scope>
    <source>
        <strain evidence="1">BCM-300</strain>
    </source>
</reference>
<name>A0A238GVD8_HELPX</name>
<accession>A0A238GVD8</accession>
<dbReference type="Pfam" id="PF13541">
    <property type="entry name" value="ChlI"/>
    <property type="match status" value="1"/>
</dbReference>
<gene>
    <name evidence="1" type="ORF">BCM300_00832</name>
</gene>